<keyword evidence="1" id="KW-0677">Repeat</keyword>
<accession>A0A095A855</accession>
<evidence type="ECO:0000256" key="3">
    <source>
        <dbReference type="ARBA" id="ARBA00024020"/>
    </source>
</evidence>
<keyword evidence="2 4" id="KW-0802">TPR repeat</keyword>
<dbReference type="SUPFAM" id="SSF48452">
    <property type="entry name" value="TPR-like"/>
    <property type="match status" value="1"/>
</dbReference>
<dbReference type="SMART" id="SM00028">
    <property type="entry name" value="TPR"/>
    <property type="match status" value="2"/>
</dbReference>
<dbReference type="InterPro" id="IPR019734">
    <property type="entry name" value="TPR_rpt"/>
</dbReference>
<feature type="repeat" description="TPR" evidence="4">
    <location>
        <begin position="79"/>
        <end position="112"/>
    </location>
</feature>
<dbReference type="EMBL" id="KL252227">
    <property type="protein sequence ID" value="KGB41914.1"/>
    <property type="molecule type" value="Genomic_DNA"/>
</dbReference>
<organism evidence="5">
    <name type="scientific">Schistosoma haematobium</name>
    <name type="common">Blood fluke</name>
    <dbReference type="NCBI Taxonomy" id="6185"/>
    <lineage>
        <taxon>Eukaryota</taxon>
        <taxon>Metazoa</taxon>
        <taxon>Spiralia</taxon>
        <taxon>Lophotrochozoa</taxon>
        <taxon>Platyhelminthes</taxon>
        <taxon>Trematoda</taxon>
        <taxon>Digenea</taxon>
        <taxon>Strigeidida</taxon>
        <taxon>Schistosomatoidea</taxon>
        <taxon>Schistosomatidae</taxon>
        <taxon>Schistosoma</taxon>
    </lineage>
</organism>
<gene>
    <name evidence="5" type="ORF">MS3_10476</name>
</gene>
<evidence type="ECO:0000256" key="4">
    <source>
        <dbReference type="PROSITE-ProRule" id="PRU00339"/>
    </source>
</evidence>
<feature type="non-terminal residue" evidence="5">
    <location>
        <position position="1"/>
    </location>
</feature>
<dbReference type="InterPro" id="IPR044244">
    <property type="entry name" value="TTC27/Emw1"/>
</dbReference>
<evidence type="ECO:0000256" key="2">
    <source>
        <dbReference type="ARBA" id="ARBA00022803"/>
    </source>
</evidence>
<dbReference type="AlphaFoldDB" id="A0A095A855"/>
<dbReference type="Pfam" id="PF13181">
    <property type="entry name" value="TPR_8"/>
    <property type="match status" value="2"/>
</dbReference>
<proteinExistence type="inferred from homology"/>
<dbReference type="Gene3D" id="1.25.40.10">
    <property type="entry name" value="Tetratricopeptide repeat domain"/>
    <property type="match status" value="1"/>
</dbReference>
<evidence type="ECO:0000256" key="1">
    <source>
        <dbReference type="ARBA" id="ARBA00022737"/>
    </source>
</evidence>
<sequence length="323" mass="36546">AEEVILSRLNSGDESAELYCSLGDVTNDRQHYLKAWEVSGCKSARAMRSLAVTYMYTDKDYQKAIECFQKSLEINTMQVNVWFTFGCCCLQAKDFVKAENAFRSCVRLDPDISADVKAFHETMHAYHRLLDLQGKYANPQVLSVMVKGVVLNEMDSTGNPVSNLRTRLLELFGRVTASTPNDAVIWNEYAHLLVDELPQMTYTTYQRAVHCLQAAHRCRIQPSEGPWEQSTKKCEAIIDGLKALLDLLNNPPKSKNDNKSNEEDQLNTFIQPTLATLRISLKSVISKLKIAEESILSTDVQDMIRSSLKDLNELLIDVEKKLN</sequence>
<reference evidence="5" key="1">
    <citation type="journal article" date="2012" name="Nat. Genet.">
        <title>Whole-genome sequence of Schistosoma haematobium.</title>
        <authorList>
            <person name="Young N.D."/>
            <person name="Jex A.R."/>
            <person name="Li B."/>
            <person name="Liu S."/>
            <person name="Yang L."/>
            <person name="Xiong Z."/>
            <person name="Li Y."/>
            <person name="Cantacessi C."/>
            <person name="Hall R.S."/>
            <person name="Xu X."/>
            <person name="Chen F."/>
            <person name="Wu X."/>
            <person name="Zerlotini A."/>
            <person name="Oliveira G."/>
            <person name="Hofmann A."/>
            <person name="Zhang G."/>
            <person name="Fang X."/>
            <person name="Kang Y."/>
            <person name="Campbell B.E."/>
            <person name="Loukas A."/>
            <person name="Ranganathan S."/>
            <person name="Rollinson D."/>
            <person name="Rinaldi G."/>
            <person name="Brindley P.J."/>
            <person name="Yang H."/>
            <person name="Wang J."/>
            <person name="Wang J."/>
            <person name="Gasser R.B."/>
        </authorList>
    </citation>
    <scope>NUCLEOTIDE SEQUENCE [LARGE SCALE GENOMIC DNA]</scope>
</reference>
<dbReference type="InterPro" id="IPR011990">
    <property type="entry name" value="TPR-like_helical_dom_sf"/>
</dbReference>
<dbReference type="PANTHER" id="PTHR16193">
    <property type="entry name" value="TETRATRICOPEPTIDE REPEAT PROTEIN 27"/>
    <property type="match status" value="1"/>
</dbReference>
<dbReference type="PANTHER" id="PTHR16193:SF0">
    <property type="entry name" value="TETRATRICOPEPTIDE REPEAT PROTEIN 27"/>
    <property type="match status" value="1"/>
</dbReference>
<comment type="similarity">
    <text evidence="3">Belongs to the TTC27 family.</text>
</comment>
<dbReference type="PROSITE" id="PS50005">
    <property type="entry name" value="TPR"/>
    <property type="match status" value="1"/>
</dbReference>
<evidence type="ECO:0000313" key="5">
    <source>
        <dbReference type="EMBL" id="KGB41914.1"/>
    </source>
</evidence>
<protein>
    <submittedName>
        <fullName evidence="5">Tetratricopeptide repeat protein 27</fullName>
    </submittedName>
</protein>
<name>A0A095A855_SCHHA</name>
<dbReference type="STRING" id="6185.A0A095A855"/>